<organism evidence="1 2">
    <name type="scientific">Rhizophagus clarus</name>
    <dbReference type="NCBI Taxonomy" id="94130"/>
    <lineage>
        <taxon>Eukaryota</taxon>
        <taxon>Fungi</taxon>
        <taxon>Fungi incertae sedis</taxon>
        <taxon>Mucoromycota</taxon>
        <taxon>Glomeromycotina</taxon>
        <taxon>Glomeromycetes</taxon>
        <taxon>Glomerales</taxon>
        <taxon>Glomeraceae</taxon>
        <taxon>Rhizophagus</taxon>
    </lineage>
</organism>
<reference evidence="1" key="1">
    <citation type="submission" date="2019-10" db="EMBL/GenBank/DDBJ databases">
        <title>Conservation and host-specific expression of non-tandemly repeated heterogenous ribosome RNA gene in arbuscular mycorrhizal fungi.</title>
        <authorList>
            <person name="Maeda T."/>
            <person name="Kobayashi Y."/>
            <person name="Nakagawa T."/>
            <person name="Ezawa T."/>
            <person name="Yamaguchi K."/>
            <person name="Bino T."/>
            <person name="Nishimoto Y."/>
            <person name="Shigenobu S."/>
            <person name="Kawaguchi M."/>
        </authorList>
    </citation>
    <scope>NUCLEOTIDE SEQUENCE</scope>
    <source>
        <strain evidence="1">HR1</strain>
    </source>
</reference>
<proteinExistence type="predicted"/>
<dbReference type="AlphaFoldDB" id="A0A8H3QHR6"/>
<dbReference type="Proteomes" id="UP000615446">
    <property type="component" value="Unassembled WGS sequence"/>
</dbReference>
<accession>A0A8H3QHR6</accession>
<protein>
    <submittedName>
        <fullName evidence="1">Uncharacterized protein</fullName>
    </submittedName>
</protein>
<gene>
    <name evidence="1" type="ORF">RCL2_000709000</name>
</gene>
<name>A0A8H3QHR6_9GLOM</name>
<dbReference type="EMBL" id="BLAL01000044">
    <property type="protein sequence ID" value="GES79791.1"/>
    <property type="molecule type" value="Genomic_DNA"/>
</dbReference>
<evidence type="ECO:0000313" key="1">
    <source>
        <dbReference type="EMBL" id="GES79791.1"/>
    </source>
</evidence>
<comment type="caution">
    <text evidence="1">The sequence shown here is derived from an EMBL/GenBank/DDBJ whole genome shotgun (WGS) entry which is preliminary data.</text>
</comment>
<sequence length="73" mass="8221">MENLRDSMHQSDISINVDVIDEDLQGLLGDSPDTTFLRNNTPVLITLLAKSQNRNAKKNLNGTITGYYLQKEE</sequence>
<evidence type="ECO:0000313" key="2">
    <source>
        <dbReference type="Proteomes" id="UP000615446"/>
    </source>
</evidence>